<name>A0A2A9MLI1_BESBE</name>
<dbReference type="KEGG" id="bbes:BESB_033440"/>
<feature type="domain" description="SRS" evidence="2">
    <location>
        <begin position="186"/>
        <end position="314"/>
    </location>
</feature>
<dbReference type="InterPro" id="IPR007226">
    <property type="entry name" value="SRS_dom"/>
</dbReference>
<reference evidence="3 4" key="1">
    <citation type="submission" date="2017-09" db="EMBL/GenBank/DDBJ databases">
        <title>Genome sequencing of Besnoitia besnoiti strain Bb-Ger1.</title>
        <authorList>
            <person name="Schares G."/>
            <person name="Venepally P."/>
            <person name="Lorenzi H.A."/>
        </authorList>
    </citation>
    <scope>NUCLEOTIDE SEQUENCE [LARGE SCALE GENOMIC DNA]</scope>
    <source>
        <strain evidence="3 4">Bb-Ger1</strain>
    </source>
</reference>
<dbReference type="AlphaFoldDB" id="A0A2A9MLI1"/>
<organism evidence="3 4">
    <name type="scientific">Besnoitia besnoiti</name>
    <name type="common">Apicomplexan protozoan</name>
    <dbReference type="NCBI Taxonomy" id="94643"/>
    <lineage>
        <taxon>Eukaryota</taxon>
        <taxon>Sar</taxon>
        <taxon>Alveolata</taxon>
        <taxon>Apicomplexa</taxon>
        <taxon>Conoidasida</taxon>
        <taxon>Coccidia</taxon>
        <taxon>Eucoccidiorida</taxon>
        <taxon>Eimeriorina</taxon>
        <taxon>Sarcocystidae</taxon>
        <taxon>Besnoitia</taxon>
    </lineage>
</organism>
<evidence type="ECO:0000259" key="2">
    <source>
        <dbReference type="Pfam" id="PF04092"/>
    </source>
</evidence>
<dbReference type="SUPFAM" id="SSF74877">
    <property type="entry name" value="Major surface antigen p30, SAG1"/>
    <property type="match status" value="2"/>
</dbReference>
<proteinExistence type="predicted"/>
<comment type="caution">
    <text evidence="3">The sequence shown here is derived from an EMBL/GenBank/DDBJ whole genome shotgun (WGS) entry which is preliminary data.</text>
</comment>
<feature type="signal peptide" evidence="1">
    <location>
        <begin position="1"/>
        <end position="43"/>
    </location>
</feature>
<sequence length="341" mass="36382">MAPTSSCRGSRRGRRGGLGSRAFTFFSFLIALVQCSYMPVSFGQDTETSAEVAKCLQGTGHLSLRLKDAATTLKFKCDADSVLLPIEIKQQACGNTACTKPATFSSLEVQEVKNGRNSEVPYYTLKVKGPAPKDPATVYLFCGPQSGERGFSTLRELQDAKKTCIIQVSVWGTDRATVPADHKCTNGKPISAKITADSSTASFQCGEKQTLQPVLYENVLVDAKEKDASQTEKEVALQSLVESAVLNENGVAVSTGTRGGNNENTTDVAYILSVATLPAAPQTFFYKCVASKAEEKSRTQTQEAVKDCKVTISVTSSGERVGRISLVAFGFLAALSGAARL</sequence>
<evidence type="ECO:0000313" key="3">
    <source>
        <dbReference type="EMBL" id="PFH36886.1"/>
    </source>
</evidence>
<dbReference type="Pfam" id="PF04092">
    <property type="entry name" value="SAG"/>
    <property type="match status" value="2"/>
</dbReference>
<dbReference type="GO" id="GO:0016020">
    <property type="term" value="C:membrane"/>
    <property type="evidence" value="ECO:0007669"/>
    <property type="project" value="InterPro"/>
</dbReference>
<protein>
    <submittedName>
        <fullName evidence="3">SAG-related sequence SRS49B</fullName>
    </submittedName>
</protein>
<dbReference type="Gene3D" id="2.60.40.1320">
    <property type="entry name" value="SRS domain"/>
    <property type="match status" value="2"/>
</dbReference>
<accession>A0A2A9MLI1</accession>
<dbReference type="VEuPathDB" id="ToxoDB:BESB_033440"/>
<keyword evidence="4" id="KW-1185">Reference proteome</keyword>
<feature type="chain" id="PRO_5012428089" evidence="1">
    <location>
        <begin position="44"/>
        <end position="341"/>
    </location>
</feature>
<feature type="domain" description="SRS" evidence="2">
    <location>
        <begin position="52"/>
        <end position="170"/>
    </location>
</feature>
<dbReference type="EMBL" id="NWUJ01000002">
    <property type="protein sequence ID" value="PFH36886.1"/>
    <property type="molecule type" value="Genomic_DNA"/>
</dbReference>
<dbReference type="RefSeq" id="XP_029220895.1">
    <property type="nucleotide sequence ID" value="XM_029361930.1"/>
</dbReference>
<evidence type="ECO:0000313" key="4">
    <source>
        <dbReference type="Proteomes" id="UP000224006"/>
    </source>
</evidence>
<dbReference type="InterPro" id="IPR036755">
    <property type="entry name" value="SRS_dom_sf"/>
</dbReference>
<gene>
    <name evidence="3" type="ORF">BESB_033440</name>
</gene>
<dbReference type="Proteomes" id="UP000224006">
    <property type="component" value="Chromosome II"/>
</dbReference>
<dbReference type="GeneID" id="40308325"/>
<keyword evidence="1" id="KW-0732">Signal</keyword>
<evidence type="ECO:0000256" key="1">
    <source>
        <dbReference type="SAM" id="SignalP"/>
    </source>
</evidence>